<reference evidence="2" key="1">
    <citation type="submission" date="2018-07" db="EMBL/GenBank/DDBJ databases">
        <authorList>
            <person name="Quirk P.G."/>
            <person name="Krulwich T.A."/>
        </authorList>
    </citation>
    <scope>NUCLEOTIDE SEQUENCE</scope>
    <source>
        <strain evidence="2">Anand</strain>
    </source>
</reference>
<proteinExistence type="predicted"/>
<feature type="region of interest" description="Disordered" evidence="1">
    <location>
        <begin position="309"/>
        <end position="337"/>
    </location>
</feature>
<gene>
    <name evidence="2" type="ORF">TAT_000322400</name>
    <name evidence="3" type="ORF">TAV_000322300</name>
</gene>
<organism evidence="2">
    <name type="scientific">Theileria annulata</name>
    <dbReference type="NCBI Taxonomy" id="5874"/>
    <lineage>
        <taxon>Eukaryota</taxon>
        <taxon>Sar</taxon>
        <taxon>Alveolata</taxon>
        <taxon>Apicomplexa</taxon>
        <taxon>Aconoidasida</taxon>
        <taxon>Piroplasmida</taxon>
        <taxon>Theileriidae</taxon>
        <taxon>Theileria</taxon>
    </lineage>
</organism>
<evidence type="ECO:0000313" key="3">
    <source>
        <dbReference type="EMBL" id="SVP94966.1"/>
    </source>
</evidence>
<sequence>MSRYYVKPLSILASNKIHLVPKMTPIRLIETMEDISSWKEKNCESATKLFAHCSTRLVTLLPELKVSEMARILFMYNKTGIESKFVIPKIKNFILKESNSSNPEEFPFYKCCVNDLLLLYRGFETNKVFDHKLHNFIMEHIIGQKKYMTNADICLFLKSHSGYLKPNNDVQDSLTHYLHPEFINEVIDRFLNSYFSCTPEEVTSFIENLAFMSEFYGIKTETVSLLNEMFKNLSKEPVKFNINQTLRRNEIMILSECLEVFYHLDEIKYWNTELMKGILYCIAKGVRDVEDAKKVFEIISEKHKINNEDKMIGSKDKDDPNTEMKKRECVNTSLEVS</sequence>
<dbReference type="AlphaFoldDB" id="A0A3B0MXW2"/>
<dbReference type="EMBL" id="UIVT01000004">
    <property type="protein sequence ID" value="SVP94222.1"/>
    <property type="molecule type" value="Genomic_DNA"/>
</dbReference>
<feature type="compositionally biased region" description="Basic and acidic residues" evidence="1">
    <location>
        <begin position="309"/>
        <end position="329"/>
    </location>
</feature>
<dbReference type="VEuPathDB" id="PiroplasmaDB:TA07615"/>
<evidence type="ECO:0000313" key="2">
    <source>
        <dbReference type="EMBL" id="SVP94222.1"/>
    </source>
</evidence>
<accession>A0A3B0MXW2</accession>
<name>A0A3B0MXW2_THEAN</name>
<dbReference type="EMBL" id="UIVS01000004">
    <property type="protein sequence ID" value="SVP94966.1"/>
    <property type="molecule type" value="Genomic_DNA"/>
</dbReference>
<evidence type="ECO:0000256" key="1">
    <source>
        <dbReference type="SAM" id="MobiDB-lite"/>
    </source>
</evidence>
<protein>
    <submittedName>
        <fullName evidence="2">Uncharacterized protein</fullName>
    </submittedName>
</protein>